<evidence type="ECO:0000256" key="1">
    <source>
        <dbReference type="ARBA" id="ARBA00004167"/>
    </source>
</evidence>
<evidence type="ECO:0000256" key="8">
    <source>
        <dbReference type="ARBA" id="ARBA00023004"/>
    </source>
</evidence>
<gene>
    <name evidence="14" type="ORF">D8674_015505</name>
</gene>
<keyword evidence="4" id="KW-0812">Transmembrane</keyword>
<reference evidence="14 15" key="3">
    <citation type="submission" date="2019-11" db="EMBL/GenBank/DDBJ databases">
        <title>A de novo genome assembly of a pear dwarfing rootstock.</title>
        <authorList>
            <person name="Wang F."/>
            <person name="Wang J."/>
            <person name="Li S."/>
            <person name="Zhang Y."/>
            <person name="Fang M."/>
            <person name="Ma L."/>
            <person name="Zhao Y."/>
            <person name="Jiang S."/>
        </authorList>
    </citation>
    <scope>NUCLEOTIDE SEQUENCE [LARGE SCALE GENOMIC DNA]</scope>
    <source>
        <strain evidence="14">S2</strain>
        <tissue evidence="14">Leaf</tissue>
    </source>
</reference>
<evidence type="ECO:0000256" key="6">
    <source>
        <dbReference type="ARBA" id="ARBA00022989"/>
    </source>
</evidence>
<evidence type="ECO:0000313" key="14">
    <source>
        <dbReference type="EMBL" id="KAB2619636.1"/>
    </source>
</evidence>
<evidence type="ECO:0000256" key="9">
    <source>
        <dbReference type="ARBA" id="ARBA00023033"/>
    </source>
</evidence>
<keyword evidence="13" id="KW-0732">Signal</keyword>
<dbReference type="InterPro" id="IPR001128">
    <property type="entry name" value="Cyt_P450"/>
</dbReference>
<dbReference type="InterPro" id="IPR017972">
    <property type="entry name" value="Cyt_P450_CS"/>
</dbReference>
<evidence type="ECO:0000313" key="15">
    <source>
        <dbReference type="Proteomes" id="UP000327157"/>
    </source>
</evidence>
<name>A0A5N5GVJ8_9ROSA</name>
<feature type="signal peptide" evidence="13">
    <location>
        <begin position="1"/>
        <end position="22"/>
    </location>
</feature>
<dbReference type="InterPro" id="IPR036396">
    <property type="entry name" value="Cyt_P450_sf"/>
</dbReference>
<dbReference type="PROSITE" id="PS00086">
    <property type="entry name" value="CYTOCHROME_P450"/>
    <property type="match status" value="1"/>
</dbReference>
<dbReference type="Gene3D" id="1.10.630.10">
    <property type="entry name" value="Cytochrome P450"/>
    <property type="match status" value="1"/>
</dbReference>
<protein>
    <submittedName>
        <fullName evidence="14">Cytochrome P450 734A1-like</fullName>
    </submittedName>
</protein>
<dbReference type="GO" id="GO:0004497">
    <property type="term" value="F:monooxygenase activity"/>
    <property type="evidence" value="ECO:0007669"/>
    <property type="project" value="UniProtKB-KW"/>
</dbReference>
<dbReference type="OrthoDB" id="1470350at2759"/>
<keyword evidence="3 11" id="KW-0349">Heme</keyword>
<keyword evidence="9 12" id="KW-0503">Monooxygenase</keyword>
<organism evidence="14 15">
    <name type="scientific">Pyrus ussuriensis x Pyrus communis</name>
    <dbReference type="NCBI Taxonomy" id="2448454"/>
    <lineage>
        <taxon>Eukaryota</taxon>
        <taxon>Viridiplantae</taxon>
        <taxon>Streptophyta</taxon>
        <taxon>Embryophyta</taxon>
        <taxon>Tracheophyta</taxon>
        <taxon>Spermatophyta</taxon>
        <taxon>Magnoliopsida</taxon>
        <taxon>eudicotyledons</taxon>
        <taxon>Gunneridae</taxon>
        <taxon>Pentapetalae</taxon>
        <taxon>rosids</taxon>
        <taxon>fabids</taxon>
        <taxon>Rosales</taxon>
        <taxon>Rosaceae</taxon>
        <taxon>Amygdaloideae</taxon>
        <taxon>Maleae</taxon>
        <taxon>Pyrus</taxon>
    </lineage>
</organism>
<evidence type="ECO:0000256" key="5">
    <source>
        <dbReference type="ARBA" id="ARBA00022723"/>
    </source>
</evidence>
<evidence type="ECO:0000256" key="12">
    <source>
        <dbReference type="RuleBase" id="RU000461"/>
    </source>
</evidence>
<comment type="subcellular location">
    <subcellularLocation>
        <location evidence="1">Membrane</location>
        <topology evidence="1">Single-pass membrane protein</topology>
    </subcellularLocation>
</comment>
<evidence type="ECO:0000256" key="4">
    <source>
        <dbReference type="ARBA" id="ARBA00022692"/>
    </source>
</evidence>
<evidence type="ECO:0000256" key="11">
    <source>
        <dbReference type="PIRSR" id="PIRSR602401-1"/>
    </source>
</evidence>
<feature type="binding site" description="axial binding residue" evidence="11">
    <location>
        <position position="416"/>
    </location>
    <ligand>
        <name>heme</name>
        <dbReference type="ChEBI" id="CHEBI:30413"/>
    </ligand>
    <ligandPart>
        <name>Fe</name>
        <dbReference type="ChEBI" id="CHEBI:18248"/>
    </ligandPart>
</feature>
<keyword evidence="10" id="KW-0472">Membrane</keyword>
<accession>A0A5N5GVJ8</accession>
<reference evidence="15" key="2">
    <citation type="submission" date="2019-10" db="EMBL/GenBank/DDBJ databases">
        <title>A de novo genome assembly of a pear dwarfing rootstock.</title>
        <authorList>
            <person name="Wang F."/>
            <person name="Wang J."/>
            <person name="Li S."/>
            <person name="Zhang Y."/>
            <person name="Fang M."/>
            <person name="Ma L."/>
            <person name="Zhao Y."/>
            <person name="Jiang S."/>
        </authorList>
    </citation>
    <scope>NUCLEOTIDE SEQUENCE [LARGE SCALE GENOMIC DNA]</scope>
</reference>
<dbReference type="GO" id="GO:0005506">
    <property type="term" value="F:iron ion binding"/>
    <property type="evidence" value="ECO:0007669"/>
    <property type="project" value="InterPro"/>
</dbReference>
<sequence length="470" mass="54149">MHFLLLVSFPLLLILLFKSVYSTIWVPLRTQTHFQKQGLRGPAYRPVVGNSAEIRRMFAEALSKPFPFHHNIVQRVAPFYHQWSAMYGKNFLYWFGLKPRVAISDPDMIKEILFNSGGSFRKIPFTPLTKYLLWAFHRRIVNQAFNMERVKSWVPEIGESTMKMLEKWEDVRGGREEFELDVHKQLHLLLGDVISRTAFGSCFEEGKHVFDLQEQQMHLFTKAARSIYIPGFRFLPTKSNRERWRLDKESSESIRTLIAKNGKNKGDSRNLLSLLMTPYKNPDGEDEKLGIQEVIDECKTFYFAGKETTANLLTWALLLLAQHPEWLGKKYSAFSETISSRLYPPATMLARQATKKVKLGSLEIPTDAQLYLTLIAIHHDTEIWGEDAHEFNPSRFLESRRHSASFIPFGLGPRICAGQTSAVVEAKLALALIIQRYSFRMSPTYVHGPMLFLTLQPQYGAQIIFTKIAN</sequence>
<keyword evidence="7 12" id="KW-0560">Oxidoreductase</keyword>
<comment type="caution">
    <text evidence="14">The sequence shown here is derived from an EMBL/GenBank/DDBJ whole genome shotgun (WGS) entry which is preliminary data.</text>
</comment>
<dbReference type="GO" id="GO:0016020">
    <property type="term" value="C:membrane"/>
    <property type="evidence" value="ECO:0007669"/>
    <property type="project" value="UniProtKB-SubCell"/>
</dbReference>
<keyword evidence="5 11" id="KW-0479">Metal-binding</keyword>
<dbReference type="InterPro" id="IPR050665">
    <property type="entry name" value="Cytochrome_P450_Monooxygen"/>
</dbReference>
<dbReference type="InterPro" id="IPR002401">
    <property type="entry name" value="Cyt_P450_E_grp-I"/>
</dbReference>
<comment type="cofactor">
    <cofactor evidence="11">
        <name>heme</name>
        <dbReference type="ChEBI" id="CHEBI:30413"/>
    </cofactor>
</comment>
<feature type="chain" id="PRO_5024275699" evidence="13">
    <location>
        <begin position="23"/>
        <end position="470"/>
    </location>
</feature>
<evidence type="ECO:0000256" key="3">
    <source>
        <dbReference type="ARBA" id="ARBA00022617"/>
    </source>
</evidence>
<dbReference type="PRINTS" id="PR00385">
    <property type="entry name" value="P450"/>
</dbReference>
<dbReference type="GO" id="GO:0016705">
    <property type="term" value="F:oxidoreductase activity, acting on paired donors, with incorporation or reduction of molecular oxygen"/>
    <property type="evidence" value="ECO:0007669"/>
    <property type="project" value="InterPro"/>
</dbReference>
<evidence type="ECO:0000256" key="10">
    <source>
        <dbReference type="ARBA" id="ARBA00023136"/>
    </source>
</evidence>
<dbReference type="EMBL" id="SMOL01000401">
    <property type="protein sequence ID" value="KAB2619636.1"/>
    <property type="molecule type" value="Genomic_DNA"/>
</dbReference>
<reference evidence="14 15" key="1">
    <citation type="submission" date="2019-09" db="EMBL/GenBank/DDBJ databases">
        <authorList>
            <person name="Ou C."/>
        </authorList>
    </citation>
    <scope>NUCLEOTIDE SEQUENCE [LARGE SCALE GENOMIC DNA]</scope>
    <source>
        <strain evidence="14">S2</strain>
        <tissue evidence="14">Leaf</tissue>
    </source>
</reference>
<evidence type="ECO:0000256" key="13">
    <source>
        <dbReference type="SAM" id="SignalP"/>
    </source>
</evidence>
<keyword evidence="8 11" id="KW-0408">Iron</keyword>
<dbReference type="PRINTS" id="PR00463">
    <property type="entry name" value="EP450I"/>
</dbReference>
<dbReference type="GO" id="GO:0020037">
    <property type="term" value="F:heme binding"/>
    <property type="evidence" value="ECO:0007669"/>
    <property type="project" value="InterPro"/>
</dbReference>
<keyword evidence="15" id="KW-1185">Reference proteome</keyword>
<dbReference type="AlphaFoldDB" id="A0A5N5GVJ8"/>
<dbReference type="SUPFAM" id="SSF48264">
    <property type="entry name" value="Cytochrome P450"/>
    <property type="match status" value="1"/>
</dbReference>
<evidence type="ECO:0000256" key="2">
    <source>
        <dbReference type="ARBA" id="ARBA00010617"/>
    </source>
</evidence>
<keyword evidence="6" id="KW-1133">Transmembrane helix</keyword>
<comment type="similarity">
    <text evidence="2 12">Belongs to the cytochrome P450 family.</text>
</comment>
<dbReference type="PANTHER" id="PTHR24282">
    <property type="entry name" value="CYTOCHROME P450 FAMILY MEMBER"/>
    <property type="match status" value="1"/>
</dbReference>
<dbReference type="Proteomes" id="UP000327157">
    <property type="component" value="Chromosome 15"/>
</dbReference>
<dbReference type="PANTHER" id="PTHR24282:SF211">
    <property type="entry name" value="CYTOCHROME P450-RELATED"/>
    <property type="match status" value="1"/>
</dbReference>
<dbReference type="Pfam" id="PF00067">
    <property type="entry name" value="p450"/>
    <property type="match status" value="2"/>
</dbReference>
<proteinExistence type="inferred from homology"/>
<evidence type="ECO:0000256" key="7">
    <source>
        <dbReference type="ARBA" id="ARBA00023002"/>
    </source>
</evidence>